<dbReference type="Pfam" id="PF13240">
    <property type="entry name" value="Zn_Ribbon_1"/>
    <property type="match status" value="1"/>
</dbReference>
<evidence type="ECO:0000313" key="4">
    <source>
        <dbReference type="EMBL" id="MDT2833014.1"/>
    </source>
</evidence>
<dbReference type="InterPro" id="IPR026870">
    <property type="entry name" value="Zinc_ribbon_dom"/>
</dbReference>
<proteinExistence type="predicted"/>
<feature type="compositionally biased region" description="Low complexity" evidence="1">
    <location>
        <begin position="60"/>
        <end position="75"/>
    </location>
</feature>
<feature type="region of interest" description="Disordered" evidence="1">
    <location>
        <begin position="57"/>
        <end position="105"/>
    </location>
</feature>
<keyword evidence="2" id="KW-1133">Transmembrane helix</keyword>
<keyword evidence="2" id="KW-0472">Membrane</keyword>
<feature type="transmembrane region" description="Helical" evidence="2">
    <location>
        <begin position="147"/>
        <end position="166"/>
    </location>
</feature>
<feature type="domain" description="Zinc-ribbon" evidence="3">
    <location>
        <begin position="3"/>
        <end position="24"/>
    </location>
</feature>
<dbReference type="EMBL" id="JARQBZ010000004">
    <property type="protein sequence ID" value="MDT2833014.1"/>
    <property type="molecule type" value="Genomic_DNA"/>
</dbReference>
<comment type="caution">
    <text evidence="4">The sequence shown here is derived from an EMBL/GenBank/DDBJ whole genome shotgun (WGS) entry which is preliminary data.</text>
</comment>
<dbReference type="AlphaFoldDB" id="A0AAW8U3Z4"/>
<gene>
    <name evidence="4" type="ORF">P7H70_03030</name>
</gene>
<evidence type="ECO:0000256" key="1">
    <source>
        <dbReference type="SAM" id="MobiDB-lite"/>
    </source>
</evidence>
<evidence type="ECO:0000256" key="2">
    <source>
        <dbReference type="SAM" id="Phobius"/>
    </source>
</evidence>
<sequence length="333" mass="37427">MKFCINCGKEIKDKVKFCPFCGAEQKEVSTVTEPVVEKVVNEEVNDEKKQPVVEIKVPSEEVVQSEQPVEEPNQPIKEQPKQPSQPTMNQENQQKYQQQQSNNQQQAPLISINHGSVNQLTDNSKNYFSYLNKNIAKPNIGGQNTNGYFGLVSYVLISLFSSLAISHSIGKAVRFGTMGYADSKFPLLIQLFLLILVTQLINVTTVYVLSGKIFREEISFLDSFDRVYAPISLAIYTSLFAFVLSFVSTIGLSFLFVVMLLFTYFLTSVSFIANLWVSQNQTQRNKFYWTIGVIIVSFIVQIIVGLMLGDIIGTSIAEIISNVTDSFTPNMFL</sequence>
<evidence type="ECO:0000313" key="5">
    <source>
        <dbReference type="Proteomes" id="UP001268577"/>
    </source>
</evidence>
<keyword evidence="2" id="KW-0812">Transmembrane</keyword>
<reference evidence="4" key="1">
    <citation type="submission" date="2023-03" db="EMBL/GenBank/DDBJ databases">
        <authorList>
            <person name="Shen W."/>
            <person name="Cai J."/>
        </authorList>
    </citation>
    <scope>NUCLEOTIDE SEQUENCE</scope>
    <source>
        <strain evidence="4">P96-3</strain>
    </source>
</reference>
<feature type="transmembrane region" description="Helical" evidence="2">
    <location>
        <begin position="187"/>
        <end position="207"/>
    </location>
</feature>
<accession>A0AAW8U3Z4</accession>
<evidence type="ECO:0000259" key="3">
    <source>
        <dbReference type="Pfam" id="PF13240"/>
    </source>
</evidence>
<feature type="transmembrane region" description="Helical" evidence="2">
    <location>
        <begin position="287"/>
        <end position="308"/>
    </location>
</feature>
<dbReference type="RefSeq" id="WP_311984896.1">
    <property type="nucleotide sequence ID" value="NZ_JARQBZ010000004.1"/>
</dbReference>
<protein>
    <submittedName>
        <fullName evidence="4">Zinc-ribbon domain-containing protein</fullName>
    </submittedName>
</protein>
<feature type="transmembrane region" description="Helical" evidence="2">
    <location>
        <begin position="227"/>
        <end position="247"/>
    </location>
</feature>
<name>A0AAW8U3Z4_9ENTE</name>
<feature type="compositionally biased region" description="Low complexity" evidence="1">
    <location>
        <begin position="89"/>
        <end position="105"/>
    </location>
</feature>
<organism evidence="4 5">
    <name type="scientific">Vagococcus carniphilus</name>
    <dbReference type="NCBI Taxonomy" id="218144"/>
    <lineage>
        <taxon>Bacteria</taxon>
        <taxon>Bacillati</taxon>
        <taxon>Bacillota</taxon>
        <taxon>Bacilli</taxon>
        <taxon>Lactobacillales</taxon>
        <taxon>Enterococcaceae</taxon>
        <taxon>Vagococcus</taxon>
    </lineage>
</organism>
<dbReference type="Proteomes" id="UP001268577">
    <property type="component" value="Unassembled WGS sequence"/>
</dbReference>
<feature type="transmembrane region" description="Helical" evidence="2">
    <location>
        <begin position="254"/>
        <end position="275"/>
    </location>
</feature>